<evidence type="ECO:0000256" key="2">
    <source>
        <dbReference type="ARBA" id="ARBA00023015"/>
    </source>
</evidence>
<keyword evidence="3" id="KW-0238">DNA-binding</keyword>
<name>A0ABV1G803_9FIRM</name>
<keyword evidence="2" id="KW-0805">Transcription regulation</keyword>
<dbReference type="Pfam" id="PF13411">
    <property type="entry name" value="MerR_1"/>
    <property type="match status" value="1"/>
</dbReference>
<accession>A0ABV1G803</accession>
<keyword evidence="4" id="KW-0804">Transcription</keyword>
<comment type="caution">
    <text evidence="7">The sequence shown here is derived from an EMBL/GenBank/DDBJ whole genome shotgun (WGS) entry which is preliminary data.</text>
</comment>
<evidence type="ECO:0000256" key="1">
    <source>
        <dbReference type="ARBA" id="ARBA00022491"/>
    </source>
</evidence>
<dbReference type="RefSeq" id="WP_349136216.1">
    <property type="nucleotide sequence ID" value="NZ_JBBMFF010000235.1"/>
</dbReference>
<dbReference type="PROSITE" id="PS50937">
    <property type="entry name" value="HTH_MERR_2"/>
    <property type="match status" value="1"/>
</dbReference>
<keyword evidence="1" id="KW-0678">Repressor</keyword>
<dbReference type="PANTHER" id="PTHR30204:SF69">
    <property type="entry name" value="MERR-FAMILY TRANSCRIPTIONAL REGULATOR"/>
    <property type="match status" value="1"/>
</dbReference>
<keyword evidence="5" id="KW-0175">Coiled coil</keyword>
<organism evidence="7 8">
    <name type="scientific">Faecousia intestinalis</name>
    <dbReference type="NCBI Taxonomy" id="3133167"/>
    <lineage>
        <taxon>Bacteria</taxon>
        <taxon>Bacillati</taxon>
        <taxon>Bacillota</taxon>
        <taxon>Clostridia</taxon>
        <taxon>Eubacteriales</taxon>
        <taxon>Oscillospiraceae</taxon>
        <taxon>Faecousia</taxon>
    </lineage>
</organism>
<protein>
    <submittedName>
        <fullName evidence="7">MerR family transcriptional regulator</fullName>
    </submittedName>
</protein>
<dbReference type="EMBL" id="JBBMFF010000235">
    <property type="protein sequence ID" value="MEQ2511502.1"/>
    <property type="molecule type" value="Genomic_DNA"/>
</dbReference>
<dbReference type="SUPFAM" id="SSF46955">
    <property type="entry name" value="Putative DNA-binding domain"/>
    <property type="match status" value="1"/>
</dbReference>
<feature type="coiled-coil region" evidence="5">
    <location>
        <begin position="76"/>
        <end position="103"/>
    </location>
</feature>
<dbReference type="Gene3D" id="1.10.1660.10">
    <property type="match status" value="1"/>
</dbReference>
<evidence type="ECO:0000256" key="3">
    <source>
        <dbReference type="ARBA" id="ARBA00023125"/>
    </source>
</evidence>
<dbReference type="InterPro" id="IPR000551">
    <property type="entry name" value="MerR-type_HTH_dom"/>
</dbReference>
<keyword evidence="8" id="KW-1185">Reference proteome</keyword>
<reference evidence="7 8" key="1">
    <citation type="submission" date="2024-03" db="EMBL/GenBank/DDBJ databases">
        <title>Human intestinal bacterial collection.</title>
        <authorList>
            <person name="Pauvert C."/>
            <person name="Hitch T.C.A."/>
            <person name="Clavel T."/>
        </authorList>
    </citation>
    <scope>NUCLEOTIDE SEQUENCE [LARGE SCALE GENOMIC DNA]</scope>
    <source>
        <strain evidence="7 8">CLA-AA-H192</strain>
    </source>
</reference>
<evidence type="ECO:0000259" key="6">
    <source>
        <dbReference type="PROSITE" id="PS50937"/>
    </source>
</evidence>
<proteinExistence type="predicted"/>
<gene>
    <name evidence="7" type="ORF">WMO66_09635</name>
</gene>
<evidence type="ECO:0000313" key="8">
    <source>
        <dbReference type="Proteomes" id="UP001491552"/>
    </source>
</evidence>
<evidence type="ECO:0000256" key="4">
    <source>
        <dbReference type="ARBA" id="ARBA00023163"/>
    </source>
</evidence>
<evidence type="ECO:0000256" key="5">
    <source>
        <dbReference type="SAM" id="Coils"/>
    </source>
</evidence>
<evidence type="ECO:0000313" key="7">
    <source>
        <dbReference type="EMBL" id="MEQ2511502.1"/>
    </source>
</evidence>
<dbReference type="Proteomes" id="UP001491552">
    <property type="component" value="Unassembled WGS sequence"/>
</dbReference>
<sequence length="273" mass="31985">MTIKEFARLCGCNPQTLRYYDHVDLLKPVKVDQWSGYRFYEEAQALAFVKIKNLQKAGFTIEEIKELLDKDNHVIYKAFDAKIAEEERRLQEIKAIQKSYQTEMTDMKKKLETIRDMVKESMEAYDPTEEFGIDRDAYSQMKESVIGFFESMISRNDDSDYEYSEYSDSDESVEEPEYVDLLNNPDYEIVYEKHGWSFVKEFFSEFSTLDEGQDYAMLFLLSQNKSNHNAFVNTALGMLLSCNPKDPDNKRSLSCNASDSSDGQNHFWLLKRK</sequence>
<dbReference type="PANTHER" id="PTHR30204">
    <property type="entry name" value="REDOX-CYCLING DRUG-SENSING TRANSCRIPTIONAL ACTIVATOR SOXR"/>
    <property type="match status" value="1"/>
</dbReference>
<dbReference type="InterPro" id="IPR047057">
    <property type="entry name" value="MerR_fam"/>
</dbReference>
<feature type="domain" description="HTH merR-type" evidence="6">
    <location>
        <begin position="1"/>
        <end position="70"/>
    </location>
</feature>
<dbReference type="InterPro" id="IPR009061">
    <property type="entry name" value="DNA-bd_dom_put_sf"/>
</dbReference>
<dbReference type="SMART" id="SM00422">
    <property type="entry name" value="HTH_MERR"/>
    <property type="match status" value="1"/>
</dbReference>